<evidence type="ECO:0000313" key="2">
    <source>
        <dbReference type="Proteomes" id="UP000076744"/>
    </source>
</evidence>
<dbReference type="SUPFAM" id="SSF52540">
    <property type="entry name" value="P-loop containing nucleoside triphosphate hydrolases"/>
    <property type="match status" value="1"/>
</dbReference>
<organism evidence="1 2">
    <name type="scientific">Cordyceps fumosorosea (strain ARSEF 2679)</name>
    <name type="common">Isaria fumosorosea</name>
    <dbReference type="NCBI Taxonomy" id="1081104"/>
    <lineage>
        <taxon>Eukaryota</taxon>
        <taxon>Fungi</taxon>
        <taxon>Dikarya</taxon>
        <taxon>Ascomycota</taxon>
        <taxon>Pezizomycotina</taxon>
        <taxon>Sordariomycetes</taxon>
        <taxon>Hypocreomycetidae</taxon>
        <taxon>Hypocreales</taxon>
        <taxon>Cordycipitaceae</taxon>
        <taxon>Cordyceps</taxon>
    </lineage>
</organism>
<comment type="caution">
    <text evidence="1">The sequence shown here is derived from an EMBL/GenBank/DDBJ whole genome shotgun (WGS) entry which is preliminary data.</text>
</comment>
<dbReference type="PANTHER" id="PTHR48312">
    <property type="match status" value="1"/>
</dbReference>
<keyword evidence="2" id="KW-1185">Reference proteome</keyword>
<evidence type="ECO:0000313" key="1">
    <source>
        <dbReference type="EMBL" id="OAA53885.1"/>
    </source>
</evidence>
<proteinExistence type="predicted"/>
<dbReference type="OrthoDB" id="3650366at2759"/>
<dbReference type="Gene3D" id="3.40.50.300">
    <property type="entry name" value="P-loop containing nucleotide triphosphate hydrolases"/>
    <property type="match status" value="1"/>
</dbReference>
<dbReference type="InterPro" id="IPR027417">
    <property type="entry name" value="P-loop_NTPase"/>
</dbReference>
<accession>A0A162I903</accession>
<dbReference type="RefSeq" id="XP_018700654.1">
    <property type="nucleotide sequence ID" value="XM_018852190.1"/>
</dbReference>
<gene>
    <name evidence="1" type="ORF">ISF_08587</name>
</gene>
<dbReference type="AlphaFoldDB" id="A0A162I903"/>
<protein>
    <submittedName>
        <fullName evidence="1">Uncharacterized protein</fullName>
    </submittedName>
</protein>
<dbReference type="PANTHER" id="PTHR48312:SF1">
    <property type="entry name" value="SULFOTRANSFERASE"/>
    <property type="match status" value="1"/>
</dbReference>
<dbReference type="Proteomes" id="UP000076744">
    <property type="component" value="Unassembled WGS sequence"/>
</dbReference>
<dbReference type="GeneID" id="30024879"/>
<reference evidence="1 2" key="1">
    <citation type="journal article" date="2016" name="Genome Biol. Evol.">
        <title>Divergent and convergent evolution of fungal pathogenicity.</title>
        <authorList>
            <person name="Shang Y."/>
            <person name="Xiao G."/>
            <person name="Zheng P."/>
            <person name="Cen K."/>
            <person name="Zhan S."/>
            <person name="Wang C."/>
        </authorList>
    </citation>
    <scope>NUCLEOTIDE SEQUENCE [LARGE SCALE GENOMIC DNA]</scope>
    <source>
        <strain evidence="1 2">ARSEF 2679</strain>
    </source>
</reference>
<sequence>MPECDPVHLAPPTVHAERDRYDTNHGTGKSLKGECLRPTDVFFLSCPRTLSNLLVKLLSQQRGWEDSGYHLHLAYLYALENFSTRVDAEAPPDKRREYVRRLRASFAEMEAARAAAHRNGNAMFLKSHCAQIWEPSALYEATKGGEYAAEFTLSDEDPAFARPLRTNPTMLPDAYLLSFVPVFLIRHPALMVDSWWRTETRAGMPPDTSLSTRVLAHGLGLARQLHDWYDARHCPGGAGGTGVPIVVDADDVLEGDAVHRLASTVGMDPKQVLQSWEAKSTDGLLPIHKSYVQGIWESTGVDKSKSARRLDVRAKYKGWRETYGEETGEFMERLTESYMPDYEYLKSRRM</sequence>
<dbReference type="STRING" id="1081104.A0A162I903"/>
<dbReference type="EMBL" id="AZHB01000032">
    <property type="protein sequence ID" value="OAA53885.1"/>
    <property type="molecule type" value="Genomic_DNA"/>
</dbReference>
<name>A0A162I903_CORFA</name>